<organism evidence="9 10">
    <name type="scientific">Streptococcus didelphis</name>
    <dbReference type="NCBI Taxonomy" id="102886"/>
    <lineage>
        <taxon>Bacteria</taxon>
        <taxon>Bacillati</taxon>
        <taxon>Bacillota</taxon>
        <taxon>Bacilli</taxon>
        <taxon>Lactobacillales</taxon>
        <taxon>Streptococcaceae</taxon>
        <taxon>Streptococcus</taxon>
    </lineage>
</organism>
<keyword evidence="2" id="KW-0813">Transport</keyword>
<protein>
    <submittedName>
        <fullName evidence="9">PTS sugar transporter subunit IIA</fullName>
    </submittedName>
</protein>
<accession>A0ABY9LFX3</accession>
<dbReference type="Pfam" id="PF03610">
    <property type="entry name" value="EIIA-man"/>
    <property type="match status" value="1"/>
</dbReference>
<evidence type="ECO:0000256" key="7">
    <source>
        <dbReference type="ARBA" id="ARBA00022777"/>
    </source>
</evidence>
<dbReference type="PANTHER" id="PTHR33799">
    <property type="entry name" value="PTS PERMEASE-RELATED-RELATED"/>
    <property type="match status" value="1"/>
</dbReference>
<evidence type="ECO:0000256" key="6">
    <source>
        <dbReference type="ARBA" id="ARBA00022683"/>
    </source>
</evidence>
<keyword evidence="7" id="KW-0418">Kinase</keyword>
<keyword evidence="6" id="KW-0598">Phosphotransferase system</keyword>
<comment type="subcellular location">
    <subcellularLocation>
        <location evidence="1">Cytoplasm</location>
    </subcellularLocation>
</comment>
<dbReference type="Proteomes" id="UP001238096">
    <property type="component" value="Chromosome"/>
</dbReference>
<keyword evidence="3" id="KW-0963">Cytoplasm</keyword>
<dbReference type="PANTHER" id="PTHR33799:SF1">
    <property type="entry name" value="PTS SYSTEM MANNOSE-SPECIFIC EIIAB COMPONENT-RELATED"/>
    <property type="match status" value="1"/>
</dbReference>
<proteinExistence type="predicted"/>
<dbReference type="InterPro" id="IPR051471">
    <property type="entry name" value="Bacterial_PTS_sugar_comp"/>
</dbReference>
<gene>
    <name evidence="9" type="ORF">N1496_06930</name>
</gene>
<evidence type="ECO:0000256" key="4">
    <source>
        <dbReference type="ARBA" id="ARBA00022597"/>
    </source>
</evidence>
<sequence length="145" mass="15374">MIKLIIVAHGNFPSGILSALELIAGKQEEVLAIDFVAGMSTEELKLLIQKDLSAANKVLILTDLLGGSPFNVSSALSMDYLDKSIRVLSGLNLAMLMEAVLSRSTVADLDQLADKALAAAHNGILDFESCLADTDCHNNDFEGGI</sequence>
<dbReference type="InterPro" id="IPR036662">
    <property type="entry name" value="PTS_EIIA_man-typ_sf"/>
</dbReference>
<dbReference type="RefSeq" id="WP_018366268.1">
    <property type="nucleotide sequence ID" value="NZ_CP104407.1"/>
</dbReference>
<dbReference type="SUPFAM" id="SSF53062">
    <property type="entry name" value="PTS system fructose IIA component-like"/>
    <property type="match status" value="1"/>
</dbReference>
<dbReference type="Gene3D" id="3.40.50.510">
    <property type="entry name" value="Phosphotransferase system, mannose-type IIA component"/>
    <property type="match status" value="1"/>
</dbReference>
<name>A0ABY9LFX3_9STRE</name>
<dbReference type="InterPro" id="IPR004701">
    <property type="entry name" value="PTS_EIIA_man-typ"/>
</dbReference>
<dbReference type="CDD" id="cd00006">
    <property type="entry name" value="PTS_IIA_man"/>
    <property type="match status" value="1"/>
</dbReference>
<keyword evidence="4 9" id="KW-0762">Sugar transport</keyword>
<reference evidence="10" key="1">
    <citation type="submission" date="2022-10" db="EMBL/GenBank/DDBJ databases">
        <title>Streptococcus didelphis as causative of fatal infections in opossums (Didelphis albiventris).</title>
        <authorList>
            <person name="Breyer G.M."/>
            <person name="Da Silva M.E.R.J."/>
            <person name="Siqueira F.M."/>
        </authorList>
    </citation>
    <scope>NUCLEOTIDE SEQUENCE [LARGE SCALE GENOMIC DNA]</scope>
    <source>
        <strain evidence="10">LBVP101/21</strain>
    </source>
</reference>
<evidence type="ECO:0000259" key="8">
    <source>
        <dbReference type="PROSITE" id="PS51096"/>
    </source>
</evidence>
<dbReference type="PROSITE" id="PS51096">
    <property type="entry name" value="PTS_EIIA_TYPE_4"/>
    <property type="match status" value="1"/>
</dbReference>
<evidence type="ECO:0000256" key="5">
    <source>
        <dbReference type="ARBA" id="ARBA00022679"/>
    </source>
</evidence>
<keyword evidence="5" id="KW-0808">Transferase</keyword>
<dbReference type="InterPro" id="IPR033887">
    <property type="entry name" value="PTS_IIA_man"/>
</dbReference>
<evidence type="ECO:0000256" key="2">
    <source>
        <dbReference type="ARBA" id="ARBA00022448"/>
    </source>
</evidence>
<evidence type="ECO:0000256" key="3">
    <source>
        <dbReference type="ARBA" id="ARBA00022490"/>
    </source>
</evidence>
<keyword evidence="10" id="KW-1185">Reference proteome</keyword>
<evidence type="ECO:0000256" key="1">
    <source>
        <dbReference type="ARBA" id="ARBA00004496"/>
    </source>
</evidence>
<dbReference type="EMBL" id="CP110509">
    <property type="protein sequence ID" value="WMB27797.1"/>
    <property type="molecule type" value="Genomic_DNA"/>
</dbReference>
<feature type="domain" description="PTS EIIA type-4" evidence="8">
    <location>
        <begin position="1"/>
        <end position="124"/>
    </location>
</feature>
<evidence type="ECO:0000313" key="10">
    <source>
        <dbReference type="Proteomes" id="UP001238096"/>
    </source>
</evidence>
<evidence type="ECO:0000313" key="9">
    <source>
        <dbReference type="EMBL" id="WMB27797.1"/>
    </source>
</evidence>